<organism evidence="2 3">
    <name type="scientific">Pseudovirgaria hyperparasitica</name>
    <dbReference type="NCBI Taxonomy" id="470096"/>
    <lineage>
        <taxon>Eukaryota</taxon>
        <taxon>Fungi</taxon>
        <taxon>Dikarya</taxon>
        <taxon>Ascomycota</taxon>
        <taxon>Pezizomycotina</taxon>
        <taxon>Dothideomycetes</taxon>
        <taxon>Dothideomycetes incertae sedis</taxon>
        <taxon>Acrospermales</taxon>
        <taxon>Acrospermaceae</taxon>
        <taxon>Pseudovirgaria</taxon>
    </lineage>
</organism>
<proteinExistence type="predicted"/>
<name>A0A6A6VWY8_9PEZI</name>
<dbReference type="GeneID" id="54480159"/>
<dbReference type="Proteomes" id="UP000799437">
    <property type="component" value="Unassembled WGS sequence"/>
</dbReference>
<dbReference type="RefSeq" id="XP_033597649.1">
    <property type="nucleotide sequence ID" value="XM_033739105.1"/>
</dbReference>
<accession>A0A6A6VWY8</accession>
<evidence type="ECO:0000313" key="3">
    <source>
        <dbReference type="Proteomes" id="UP000799437"/>
    </source>
</evidence>
<evidence type="ECO:0000313" key="2">
    <source>
        <dbReference type="EMBL" id="KAF2755198.1"/>
    </source>
</evidence>
<dbReference type="AlphaFoldDB" id="A0A6A6VWY8"/>
<gene>
    <name evidence="2" type="ORF">EJ05DRAFT_126010</name>
</gene>
<feature type="compositionally biased region" description="Polar residues" evidence="1">
    <location>
        <begin position="10"/>
        <end position="20"/>
    </location>
</feature>
<feature type="region of interest" description="Disordered" evidence="1">
    <location>
        <begin position="1"/>
        <end position="27"/>
    </location>
</feature>
<reference evidence="2" key="1">
    <citation type="journal article" date="2020" name="Stud. Mycol.">
        <title>101 Dothideomycetes genomes: a test case for predicting lifestyles and emergence of pathogens.</title>
        <authorList>
            <person name="Haridas S."/>
            <person name="Albert R."/>
            <person name="Binder M."/>
            <person name="Bloem J."/>
            <person name="Labutti K."/>
            <person name="Salamov A."/>
            <person name="Andreopoulos B."/>
            <person name="Baker S."/>
            <person name="Barry K."/>
            <person name="Bills G."/>
            <person name="Bluhm B."/>
            <person name="Cannon C."/>
            <person name="Castanera R."/>
            <person name="Culley D."/>
            <person name="Daum C."/>
            <person name="Ezra D."/>
            <person name="Gonzalez J."/>
            <person name="Henrissat B."/>
            <person name="Kuo A."/>
            <person name="Liang C."/>
            <person name="Lipzen A."/>
            <person name="Lutzoni F."/>
            <person name="Magnuson J."/>
            <person name="Mondo S."/>
            <person name="Nolan M."/>
            <person name="Ohm R."/>
            <person name="Pangilinan J."/>
            <person name="Park H.-J."/>
            <person name="Ramirez L."/>
            <person name="Alfaro M."/>
            <person name="Sun H."/>
            <person name="Tritt A."/>
            <person name="Yoshinaga Y."/>
            <person name="Zwiers L.-H."/>
            <person name="Turgeon B."/>
            <person name="Goodwin S."/>
            <person name="Spatafora J."/>
            <person name="Crous P."/>
            <person name="Grigoriev I."/>
        </authorList>
    </citation>
    <scope>NUCLEOTIDE SEQUENCE</scope>
    <source>
        <strain evidence="2">CBS 121739</strain>
    </source>
</reference>
<evidence type="ECO:0000256" key="1">
    <source>
        <dbReference type="SAM" id="MobiDB-lite"/>
    </source>
</evidence>
<protein>
    <submittedName>
        <fullName evidence="2">Uncharacterized protein</fullName>
    </submittedName>
</protein>
<dbReference type="EMBL" id="ML996578">
    <property type="protein sequence ID" value="KAF2755198.1"/>
    <property type="molecule type" value="Genomic_DNA"/>
</dbReference>
<keyword evidence="3" id="KW-1185">Reference proteome</keyword>
<sequence length="139" mass="14926">MCNGIGRPSQGGTIATLRTPTSSSSSTSYDILFTNTTDLSAPPQTCATFRTPSTESLHDCWLVIHHDGDLSVPHHARHTQPLYTFPVRLDRRNSMALPEALQLGVGGKGVVGRRMALVEGNGAMGWRGKVLAEGVIGWN</sequence>
<dbReference type="OrthoDB" id="4158189at2759"/>